<protein>
    <recommendedName>
        <fullName evidence="1">DUF4440 domain-containing protein</fullName>
    </recommendedName>
</protein>
<dbReference type="InterPro" id="IPR032710">
    <property type="entry name" value="NTF2-like_dom_sf"/>
</dbReference>
<name>A0A167GAA3_9FLAO</name>
<dbReference type="InterPro" id="IPR027843">
    <property type="entry name" value="DUF4440"/>
</dbReference>
<dbReference type="STRING" id="1763537.ULVI_12835"/>
<dbReference type="Proteomes" id="UP000077013">
    <property type="component" value="Unassembled WGS sequence"/>
</dbReference>
<accession>A0A167GAA3</accession>
<dbReference type="Pfam" id="PF14534">
    <property type="entry name" value="DUF4440"/>
    <property type="match status" value="1"/>
</dbReference>
<comment type="caution">
    <text evidence="2">The sequence shown here is derived from an EMBL/GenBank/DDBJ whole genome shotgun (WGS) entry which is preliminary data.</text>
</comment>
<evidence type="ECO:0000313" key="2">
    <source>
        <dbReference type="EMBL" id="OAB77379.1"/>
    </source>
</evidence>
<evidence type="ECO:0000313" key="3">
    <source>
        <dbReference type="Proteomes" id="UP000077013"/>
    </source>
</evidence>
<keyword evidence="3" id="KW-1185">Reference proteome</keyword>
<reference evidence="2 3" key="1">
    <citation type="submission" date="2016-02" db="EMBL/GenBank/DDBJ databases">
        <title>Ulvibacter sp. LPB0005, isolated from Thais luteostoma.</title>
        <authorList>
            <person name="Shin S.-K."/>
            <person name="Yi H."/>
        </authorList>
    </citation>
    <scope>NUCLEOTIDE SEQUENCE [LARGE SCALE GENOMIC DNA]</scope>
    <source>
        <strain evidence="2 3">LPB0005</strain>
    </source>
</reference>
<organism evidence="2 3">
    <name type="scientific">Cochleicola gelatinilyticus</name>
    <dbReference type="NCBI Taxonomy" id="1763537"/>
    <lineage>
        <taxon>Bacteria</taxon>
        <taxon>Pseudomonadati</taxon>
        <taxon>Bacteroidota</taxon>
        <taxon>Flavobacteriia</taxon>
        <taxon>Flavobacteriales</taxon>
        <taxon>Flavobacteriaceae</taxon>
        <taxon>Cochleicola</taxon>
    </lineage>
</organism>
<sequence>MGFTQISQTSELFIQLQKQDSMLFEVGFNQCNNKVLEEITSEDLEFYHDIGGIQNKEEFLKAIAKNICGDSENKITRKLKVGSLEVFPLKMNNEIYGALQRGEHWFYRETPSEENHKTGYAKFSSLWILKEGDWKLKRVYSFDHKAANN</sequence>
<dbReference type="Gene3D" id="3.10.450.50">
    <property type="match status" value="1"/>
</dbReference>
<feature type="domain" description="DUF4440" evidence="1">
    <location>
        <begin position="28"/>
        <end position="136"/>
    </location>
</feature>
<dbReference type="AlphaFoldDB" id="A0A167GAA3"/>
<dbReference type="SUPFAM" id="SSF54427">
    <property type="entry name" value="NTF2-like"/>
    <property type="match status" value="1"/>
</dbReference>
<evidence type="ECO:0000259" key="1">
    <source>
        <dbReference type="Pfam" id="PF14534"/>
    </source>
</evidence>
<gene>
    <name evidence="2" type="ORF">ULVI_12835</name>
</gene>
<proteinExistence type="predicted"/>
<dbReference type="EMBL" id="LRXL01000049">
    <property type="protein sequence ID" value="OAB77379.1"/>
    <property type="molecule type" value="Genomic_DNA"/>
</dbReference>